<dbReference type="InterPro" id="IPR011009">
    <property type="entry name" value="Kinase-like_dom_sf"/>
</dbReference>
<dbReference type="GO" id="GO:0005524">
    <property type="term" value="F:ATP binding"/>
    <property type="evidence" value="ECO:0007669"/>
    <property type="project" value="UniProtKB-KW"/>
</dbReference>
<feature type="compositionally biased region" description="Polar residues" evidence="9">
    <location>
        <begin position="515"/>
        <end position="528"/>
    </location>
</feature>
<proteinExistence type="predicted"/>
<dbReference type="Gene3D" id="3.30.200.20">
    <property type="entry name" value="Phosphorylase Kinase, domain 1"/>
    <property type="match status" value="2"/>
</dbReference>
<gene>
    <name evidence="11" type="ORF">TDIB3V08_LOCUS3348</name>
</gene>
<evidence type="ECO:0000256" key="2">
    <source>
        <dbReference type="ARBA" id="ARBA00022527"/>
    </source>
</evidence>
<feature type="region of interest" description="Disordered" evidence="9">
    <location>
        <begin position="29"/>
        <end position="51"/>
    </location>
</feature>
<dbReference type="PANTHER" id="PTHR47634">
    <property type="entry name" value="PROTEIN KINASE DOMAIN-CONTAINING PROTEIN-RELATED"/>
    <property type="match status" value="1"/>
</dbReference>
<accession>A0A7R8VFV1</accession>
<dbReference type="InterPro" id="IPR051334">
    <property type="entry name" value="SRPK"/>
</dbReference>
<feature type="region of interest" description="Disordered" evidence="9">
    <location>
        <begin position="336"/>
        <end position="375"/>
    </location>
</feature>
<comment type="catalytic activity">
    <reaction evidence="8">
        <text>L-seryl-[protein] + ATP = O-phospho-L-seryl-[protein] + ADP + H(+)</text>
        <dbReference type="Rhea" id="RHEA:17989"/>
        <dbReference type="Rhea" id="RHEA-COMP:9863"/>
        <dbReference type="Rhea" id="RHEA-COMP:11604"/>
        <dbReference type="ChEBI" id="CHEBI:15378"/>
        <dbReference type="ChEBI" id="CHEBI:29999"/>
        <dbReference type="ChEBI" id="CHEBI:30616"/>
        <dbReference type="ChEBI" id="CHEBI:83421"/>
        <dbReference type="ChEBI" id="CHEBI:456216"/>
        <dbReference type="EC" id="2.7.11.1"/>
    </reaction>
</comment>
<dbReference type="InterPro" id="IPR008271">
    <property type="entry name" value="Ser/Thr_kinase_AS"/>
</dbReference>
<dbReference type="InterPro" id="IPR000719">
    <property type="entry name" value="Prot_kinase_dom"/>
</dbReference>
<evidence type="ECO:0000256" key="7">
    <source>
        <dbReference type="ARBA" id="ARBA00047899"/>
    </source>
</evidence>
<organism evidence="11">
    <name type="scientific">Timema douglasi</name>
    <name type="common">Walking stick</name>
    <dbReference type="NCBI Taxonomy" id="61478"/>
    <lineage>
        <taxon>Eukaryota</taxon>
        <taxon>Metazoa</taxon>
        <taxon>Ecdysozoa</taxon>
        <taxon>Arthropoda</taxon>
        <taxon>Hexapoda</taxon>
        <taxon>Insecta</taxon>
        <taxon>Pterygota</taxon>
        <taxon>Neoptera</taxon>
        <taxon>Polyneoptera</taxon>
        <taxon>Phasmatodea</taxon>
        <taxon>Timematodea</taxon>
        <taxon>Timematoidea</taxon>
        <taxon>Timematidae</taxon>
        <taxon>Timema</taxon>
    </lineage>
</organism>
<feature type="region of interest" description="Disordered" evidence="9">
    <location>
        <begin position="514"/>
        <end position="536"/>
    </location>
</feature>
<keyword evidence="3" id="KW-0808">Transferase</keyword>
<dbReference type="SMART" id="SM00220">
    <property type="entry name" value="S_TKc"/>
    <property type="match status" value="1"/>
</dbReference>
<dbReference type="AlphaFoldDB" id="A0A7R8VFV1"/>
<evidence type="ECO:0000256" key="4">
    <source>
        <dbReference type="ARBA" id="ARBA00022741"/>
    </source>
</evidence>
<evidence type="ECO:0000256" key="6">
    <source>
        <dbReference type="ARBA" id="ARBA00022840"/>
    </source>
</evidence>
<dbReference type="FunFam" id="1.10.510.10:FF:000275">
    <property type="entry name" value="SRSF protein kinase 2 isoform X3"/>
    <property type="match status" value="2"/>
</dbReference>
<keyword evidence="4" id="KW-0547">Nucleotide-binding</keyword>
<dbReference type="EC" id="2.7.11.1" evidence="1"/>
<evidence type="ECO:0000256" key="3">
    <source>
        <dbReference type="ARBA" id="ARBA00022679"/>
    </source>
</evidence>
<reference evidence="11" key="1">
    <citation type="submission" date="2020-11" db="EMBL/GenBank/DDBJ databases">
        <authorList>
            <person name="Tran Van P."/>
        </authorList>
    </citation>
    <scope>NUCLEOTIDE SEQUENCE</scope>
</reference>
<evidence type="ECO:0000256" key="9">
    <source>
        <dbReference type="SAM" id="MobiDB-lite"/>
    </source>
</evidence>
<keyword evidence="6" id="KW-0067">ATP-binding</keyword>
<dbReference type="EMBL" id="OA565452">
    <property type="protein sequence ID" value="CAD7197025.1"/>
    <property type="molecule type" value="Genomic_DNA"/>
</dbReference>
<dbReference type="GO" id="GO:0005737">
    <property type="term" value="C:cytoplasm"/>
    <property type="evidence" value="ECO:0007669"/>
    <property type="project" value="TreeGrafter"/>
</dbReference>
<dbReference type="GO" id="GO:0050684">
    <property type="term" value="P:regulation of mRNA processing"/>
    <property type="evidence" value="ECO:0007669"/>
    <property type="project" value="TreeGrafter"/>
</dbReference>
<dbReference type="GO" id="GO:0005634">
    <property type="term" value="C:nucleus"/>
    <property type="evidence" value="ECO:0007669"/>
    <property type="project" value="TreeGrafter"/>
</dbReference>
<dbReference type="Pfam" id="PF00069">
    <property type="entry name" value="Pkinase"/>
    <property type="match status" value="1"/>
</dbReference>
<dbReference type="GO" id="GO:0004674">
    <property type="term" value="F:protein serine/threonine kinase activity"/>
    <property type="evidence" value="ECO:0007669"/>
    <property type="project" value="UniProtKB-KW"/>
</dbReference>
<evidence type="ECO:0000259" key="10">
    <source>
        <dbReference type="PROSITE" id="PS50011"/>
    </source>
</evidence>
<comment type="catalytic activity">
    <reaction evidence="7">
        <text>L-threonyl-[protein] + ATP = O-phospho-L-threonyl-[protein] + ADP + H(+)</text>
        <dbReference type="Rhea" id="RHEA:46608"/>
        <dbReference type="Rhea" id="RHEA-COMP:11060"/>
        <dbReference type="Rhea" id="RHEA-COMP:11605"/>
        <dbReference type="ChEBI" id="CHEBI:15378"/>
        <dbReference type="ChEBI" id="CHEBI:30013"/>
        <dbReference type="ChEBI" id="CHEBI:30616"/>
        <dbReference type="ChEBI" id="CHEBI:61977"/>
        <dbReference type="ChEBI" id="CHEBI:456216"/>
        <dbReference type="EC" id="2.7.11.1"/>
    </reaction>
</comment>
<keyword evidence="5" id="KW-0418">Kinase</keyword>
<feature type="domain" description="Protein kinase" evidence="10">
    <location>
        <begin position="71"/>
        <end position="689"/>
    </location>
</feature>
<sequence length="691" mass="78017">MCHGILTVQSNLPPTDLVSEPRNSLANETLEGEEDEMLCSDEDEDDQEDSRDYCRGGYHPVKIGDLFHNRYHVIRKLGWGHFSTVWLCWDIGIKVSAAEVRGLEARHMLDQSVKGGCHTNRYTLPDFLIVTEYACIVITCQLLLCGNSAPQPTHHANSCCVATVLLSLPTTPTPAVESDVSDPKRDKTVQLLDDFKISGVNGTHVCMVFEVLGHNLLKLIVRSNYQGIPLPNVKCIIRQVLEGLDYLHTKCKIIHTDIKPENILLCVEESYVRKLATEAAQWRKMGLKLPCSLGKFLLEGQEQIKPFHIHHVIHHHRNHEGNVALSAAPREPGTLELRSNVFKSKKRKSNKKSTRQGRPLEENIKPFQELNDSKRESDISVVPVDLVELQESENDSSSDAASVDELDLAEDVTPDTDTLTSNVLLTKKTSVHLTDNVFNDTEQKHVKNPTEESITKSQILISDVENRKSFAEMEQADIHHPQQLTVSFCNGQHSSSSEGKMEETQENQRHVLGRSESQAISHSNSASHKYNHNESKPFRRVASCPDAQRLVKALDPVLDVCDIKVKIADLGNSCWSAFELATGDYLFEPHSGDDYSRDEDHLAHIIELLGTIPKHLIFSGKYSREYFNKKGELRHITKLKPWRLREVLTEKYEWNNADAKAFADFLTPMLAFELSERVTAQECLKHPWLSS</sequence>
<dbReference type="PANTHER" id="PTHR47634:SF9">
    <property type="entry name" value="PROTEIN KINASE DOMAIN-CONTAINING PROTEIN-RELATED"/>
    <property type="match status" value="1"/>
</dbReference>
<dbReference type="GO" id="GO:0000245">
    <property type="term" value="P:spliceosomal complex assembly"/>
    <property type="evidence" value="ECO:0007669"/>
    <property type="project" value="TreeGrafter"/>
</dbReference>
<protein>
    <recommendedName>
        <fullName evidence="1">non-specific serine/threonine protein kinase</fullName>
        <ecNumber evidence="1">2.7.11.1</ecNumber>
    </recommendedName>
</protein>
<evidence type="ECO:0000256" key="5">
    <source>
        <dbReference type="ARBA" id="ARBA00022777"/>
    </source>
</evidence>
<dbReference type="SUPFAM" id="SSF56112">
    <property type="entry name" value="Protein kinase-like (PK-like)"/>
    <property type="match status" value="2"/>
</dbReference>
<dbReference type="PROSITE" id="PS50011">
    <property type="entry name" value="PROTEIN_KINASE_DOM"/>
    <property type="match status" value="1"/>
</dbReference>
<evidence type="ECO:0000256" key="8">
    <source>
        <dbReference type="ARBA" id="ARBA00048679"/>
    </source>
</evidence>
<keyword evidence="2" id="KW-0723">Serine/threonine-protein kinase</keyword>
<name>A0A7R8VFV1_TIMDO</name>
<evidence type="ECO:0000313" key="11">
    <source>
        <dbReference type="EMBL" id="CAD7197025.1"/>
    </source>
</evidence>
<dbReference type="Gene3D" id="1.10.510.10">
    <property type="entry name" value="Transferase(Phosphotransferase) domain 1"/>
    <property type="match status" value="2"/>
</dbReference>
<dbReference type="PROSITE" id="PS00108">
    <property type="entry name" value="PROTEIN_KINASE_ST"/>
    <property type="match status" value="1"/>
</dbReference>
<evidence type="ECO:0000256" key="1">
    <source>
        <dbReference type="ARBA" id="ARBA00012513"/>
    </source>
</evidence>
<feature type="compositionally biased region" description="Basic residues" evidence="9">
    <location>
        <begin position="343"/>
        <end position="355"/>
    </location>
</feature>
<feature type="compositionally biased region" description="Acidic residues" evidence="9">
    <location>
        <begin position="30"/>
        <end position="49"/>
    </location>
</feature>
<feature type="region of interest" description="Disordered" evidence="9">
    <location>
        <begin position="390"/>
        <end position="409"/>
    </location>
</feature>